<name>A0A6M2BR48_9GAMM</name>
<comment type="catalytic activity">
    <reaction evidence="1">
        <text>adenosine(2030) in 23S rRNA + S-adenosyl-L-methionine = N(6)-methyladenosine(2030) in 23S rRNA + S-adenosyl-L-homocysteine + H(+)</text>
        <dbReference type="Rhea" id="RHEA:43736"/>
        <dbReference type="Rhea" id="RHEA-COMP:10668"/>
        <dbReference type="Rhea" id="RHEA-COMP:10669"/>
        <dbReference type="ChEBI" id="CHEBI:15378"/>
        <dbReference type="ChEBI" id="CHEBI:57856"/>
        <dbReference type="ChEBI" id="CHEBI:59789"/>
        <dbReference type="ChEBI" id="CHEBI:74411"/>
        <dbReference type="ChEBI" id="CHEBI:74449"/>
        <dbReference type="EC" id="2.1.1.266"/>
    </reaction>
</comment>
<dbReference type="GO" id="GO:0036307">
    <property type="term" value="F:23S rRNA (adenine(2030)-N(6))-methyltransferase activity"/>
    <property type="evidence" value="ECO:0007669"/>
    <property type="project" value="UniProtKB-UniRule"/>
</dbReference>
<gene>
    <name evidence="1" type="primary">rlmJ</name>
    <name evidence="2" type="ORF">G7Y85_10060</name>
</gene>
<accession>A0A6M2BR48</accession>
<dbReference type="GO" id="GO:0070475">
    <property type="term" value="P:rRNA base methylation"/>
    <property type="evidence" value="ECO:0007669"/>
    <property type="project" value="UniProtKB-UniRule"/>
</dbReference>
<comment type="subunit">
    <text evidence="1">Monomer.</text>
</comment>
<dbReference type="InterPro" id="IPR029063">
    <property type="entry name" value="SAM-dependent_MTases_sf"/>
</dbReference>
<feature type="active site" description="Proton acceptor" evidence="1">
    <location>
        <position position="162"/>
    </location>
</feature>
<dbReference type="PANTHER" id="PTHR37426">
    <property type="entry name" value="RIBOSOMAL RNA LARGE SUBUNIT METHYLTRANSFERASE J"/>
    <property type="match status" value="1"/>
</dbReference>
<dbReference type="Proteomes" id="UP000472676">
    <property type="component" value="Unassembled WGS sequence"/>
</dbReference>
<dbReference type="SUPFAM" id="SSF53335">
    <property type="entry name" value="S-adenosyl-L-methionine-dependent methyltransferases"/>
    <property type="match status" value="1"/>
</dbReference>
<keyword evidence="1" id="KW-0698">rRNA processing</keyword>
<keyword evidence="1" id="KW-0949">S-adenosyl-L-methionine</keyword>
<feature type="binding site" evidence="1">
    <location>
        <begin position="142"/>
        <end position="143"/>
    </location>
    <ligand>
        <name>S-adenosyl-L-methionine</name>
        <dbReference type="ChEBI" id="CHEBI:59789"/>
    </ligand>
</feature>
<keyword evidence="1" id="KW-0694">RNA-binding</keyword>
<feature type="binding site" evidence="1">
    <location>
        <position position="162"/>
    </location>
    <ligand>
        <name>S-adenosyl-L-methionine</name>
        <dbReference type="ChEBI" id="CHEBI:59789"/>
    </ligand>
</feature>
<organism evidence="2 3">
    <name type="scientific">Solimonas terrae</name>
    <dbReference type="NCBI Taxonomy" id="1396819"/>
    <lineage>
        <taxon>Bacteria</taxon>
        <taxon>Pseudomonadati</taxon>
        <taxon>Pseudomonadota</taxon>
        <taxon>Gammaproteobacteria</taxon>
        <taxon>Nevskiales</taxon>
        <taxon>Nevskiaceae</taxon>
        <taxon>Solimonas</taxon>
    </lineage>
</organism>
<feature type="binding site" evidence="1">
    <location>
        <position position="117"/>
    </location>
    <ligand>
        <name>S-adenosyl-L-methionine</name>
        <dbReference type="ChEBI" id="CHEBI:59789"/>
    </ligand>
</feature>
<dbReference type="GO" id="GO:0003723">
    <property type="term" value="F:RNA binding"/>
    <property type="evidence" value="ECO:0007669"/>
    <property type="project" value="UniProtKB-UniRule"/>
</dbReference>
<evidence type="ECO:0000313" key="2">
    <source>
        <dbReference type="EMBL" id="NGY05112.1"/>
    </source>
</evidence>
<keyword evidence="1 2" id="KW-0489">Methyltransferase</keyword>
<comment type="caution">
    <text evidence="2">The sequence shown here is derived from an EMBL/GenBank/DDBJ whole genome shotgun (WGS) entry which is preliminary data.</text>
</comment>
<sequence length="279" mass="31199">MHYQHRFHAGNFADVHKHVILCGLLRALSRKEAPWAYLETHAGGGAYDLADEAASRTAEFHDGIERLYGAIAAPEPVSAYLEIVRTMNAHAALRRYPGSPLFAAHYARAFDRILLCEREPAIVTTLKAELGADPHVAVHHRDGYEAHALLPPREKRGLVLIDPPFERPDEFDAVTGFVTRALGRFSNGVIAVWYPYKKRFDTERFLRRLRRDCAREAINYVLETGAASEGRMHACGMVVINPPFSFVGEMSAALPWLADMLSRGARAQSRVESWVPGKL</sequence>
<comment type="similarity">
    <text evidence="1">Belongs to the RlmJ family.</text>
</comment>
<feature type="binding site" evidence="1">
    <location>
        <position position="18"/>
    </location>
    <ligand>
        <name>S-adenosyl-L-methionine</name>
        <dbReference type="ChEBI" id="CHEBI:59789"/>
    </ligand>
</feature>
<dbReference type="AlphaFoldDB" id="A0A6M2BR48"/>
<dbReference type="RefSeq" id="WP_166255786.1">
    <property type="nucleotide sequence ID" value="NZ_JAAMOW010000004.1"/>
</dbReference>
<evidence type="ECO:0000256" key="1">
    <source>
        <dbReference type="HAMAP-Rule" id="MF_00934"/>
    </source>
</evidence>
<dbReference type="Gene3D" id="3.40.50.150">
    <property type="entry name" value="Vaccinia Virus protein VP39"/>
    <property type="match status" value="1"/>
</dbReference>
<feature type="site" description="Interaction with substrate rRNA" evidence="1">
    <location>
        <position position="3"/>
    </location>
</feature>
<dbReference type="Pfam" id="PF04378">
    <property type="entry name" value="RsmJ"/>
    <property type="match status" value="1"/>
</dbReference>
<dbReference type="HAMAP" id="MF_00934">
    <property type="entry name" value="23SrRNA_methyltr_J"/>
    <property type="match status" value="1"/>
</dbReference>
<evidence type="ECO:0000313" key="3">
    <source>
        <dbReference type="Proteomes" id="UP000472676"/>
    </source>
</evidence>
<feature type="binding site" evidence="1">
    <location>
        <position position="41"/>
    </location>
    <ligand>
        <name>S-adenosyl-L-methionine</name>
        <dbReference type="ChEBI" id="CHEBI:59789"/>
    </ligand>
</feature>
<protein>
    <recommendedName>
        <fullName evidence="1">Ribosomal RNA large subunit methyltransferase J</fullName>
        <ecNumber evidence="1">2.1.1.266</ecNumber>
    </recommendedName>
    <alternativeName>
        <fullName evidence="1">23S rRNA (adenine(2030)-N6)-methyltransferase</fullName>
    </alternativeName>
    <alternativeName>
        <fullName evidence="1">23S rRNA m6A2030 methyltransferase</fullName>
    </alternativeName>
</protein>
<comment type="function">
    <text evidence="1">Specifically methylates the adenine in position 2030 of 23S rRNA.</text>
</comment>
<proteinExistence type="inferred from homology"/>
<dbReference type="GO" id="GO:0005829">
    <property type="term" value="C:cytosol"/>
    <property type="evidence" value="ECO:0007669"/>
    <property type="project" value="TreeGrafter"/>
</dbReference>
<dbReference type="PANTHER" id="PTHR37426:SF1">
    <property type="entry name" value="RIBOSOMAL RNA LARGE SUBUNIT METHYLTRANSFERASE J"/>
    <property type="match status" value="1"/>
</dbReference>
<reference evidence="2 3" key="1">
    <citation type="journal article" date="2014" name="Int. J. Syst. Evol. Microbiol.">
        <title>Solimonas terrae sp. nov., isolated from soil.</title>
        <authorList>
            <person name="Kim S.J."/>
            <person name="Moon J.Y."/>
            <person name="Weon H.Y."/>
            <person name="Ahn J.H."/>
            <person name="Chen W.M."/>
            <person name="Kwon S.W."/>
        </authorList>
    </citation>
    <scope>NUCLEOTIDE SEQUENCE [LARGE SCALE GENOMIC DNA]</scope>
    <source>
        <strain evidence="2 3">KIS83-12</strain>
    </source>
</reference>
<feature type="binding site" evidence="1">
    <location>
        <position position="99"/>
    </location>
    <ligand>
        <name>S-adenosyl-L-methionine</name>
        <dbReference type="ChEBI" id="CHEBI:59789"/>
    </ligand>
</feature>
<keyword evidence="1 2" id="KW-0808">Transferase</keyword>
<dbReference type="EMBL" id="JAAMOW010000004">
    <property type="protein sequence ID" value="NGY05112.1"/>
    <property type="molecule type" value="Genomic_DNA"/>
</dbReference>
<dbReference type="EC" id="2.1.1.266" evidence="1"/>
<dbReference type="InterPro" id="IPR007473">
    <property type="entry name" value="RlmJ"/>
</dbReference>
<keyword evidence="3" id="KW-1185">Reference proteome</keyword>